<dbReference type="EMBL" id="CAJVPY010002252">
    <property type="protein sequence ID" value="CAG8553833.1"/>
    <property type="molecule type" value="Genomic_DNA"/>
</dbReference>
<accession>A0A9N9B7U6</accession>
<feature type="compositionally biased region" description="Basic residues" evidence="2">
    <location>
        <begin position="302"/>
        <end position="311"/>
    </location>
</feature>
<keyword evidence="1" id="KW-0862">Zinc</keyword>
<keyword evidence="1" id="KW-0479">Metal-binding</keyword>
<sequence length="311" mass="35717">MNFQVRNKVTNITSNDYIGVGSKDIIIEDIRVESESINFEVESTNMEVDDSANNITSVGTEIFPLVDQKISEFLTPQIISAERTEMAQCLYYDATLVDLTMIHSDNDNEDENVDDKFIEDVYDARQALLKSLITEVDQENIQEIWLLTDKRPGNNRRKHFIIVMDPVSYLCTCMSNVLRDILCRHYFQVMLVSHVAGFHIKMIASRWYCDSKKEMTNNLNVIFVNEHAVPVRRSKYGKLWGLAQQATQLVVECNDNEMSQWLKTFIDQKKRLLASNNEDETNEPDSGNNAKKNLEIANPPVTKHKGRSANK</sequence>
<feature type="region of interest" description="Disordered" evidence="2">
    <location>
        <begin position="275"/>
        <end position="311"/>
    </location>
</feature>
<keyword evidence="5" id="KW-1185">Reference proteome</keyword>
<proteinExistence type="predicted"/>
<reference evidence="4" key="1">
    <citation type="submission" date="2021-06" db="EMBL/GenBank/DDBJ databases">
        <authorList>
            <person name="Kallberg Y."/>
            <person name="Tangrot J."/>
            <person name="Rosling A."/>
        </authorList>
    </citation>
    <scope>NUCLEOTIDE SEQUENCE</scope>
    <source>
        <strain evidence="4">MA453B</strain>
    </source>
</reference>
<dbReference type="InterPro" id="IPR007527">
    <property type="entry name" value="Znf_SWIM"/>
</dbReference>
<dbReference type="PROSITE" id="PS50966">
    <property type="entry name" value="ZF_SWIM"/>
    <property type="match status" value="1"/>
</dbReference>
<evidence type="ECO:0000256" key="1">
    <source>
        <dbReference type="PROSITE-ProRule" id="PRU00325"/>
    </source>
</evidence>
<evidence type="ECO:0000259" key="3">
    <source>
        <dbReference type="PROSITE" id="PS50966"/>
    </source>
</evidence>
<organism evidence="4 5">
    <name type="scientific">Dentiscutata erythropus</name>
    <dbReference type="NCBI Taxonomy" id="1348616"/>
    <lineage>
        <taxon>Eukaryota</taxon>
        <taxon>Fungi</taxon>
        <taxon>Fungi incertae sedis</taxon>
        <taxon>Mucoromycota</taxon>
        <taxon>Glomeromycotina</taxon>
        <taxon>Glomeromycetes</taxon>
        <taxon>Diversisporales</taxon>
        <taxon>Gigasporaceae</taxon>
        <taxon>Dentiscutata</taxon>
    </lineage>
</organism>
<feature type="domain" description="SWIM-type" evidence="3">
    <location>
        <begin position="160"/>
        <end position="194"/>
    </location>
</feature>
<protein>
    <submittedName>
        <fullName evidence="4">6830_t:CDS:1</fullName>
    </submittedName>
</protein>
<name>A0A9N9B7U6_9GLOM</name>
<gene>
    <name evidence="4" type="ORF">DERYTH_LOCUS5400</name>
</gene>
<dbReference type="Proteomes" id="UP000789405">
    <property type="component" value="Unassembled WGS sequence"/>
</dbReference>
<evidence type="ECO:0000313" key="4">
    <source>
        <dbReference type="EMBL" id="CAG8553833.1"/>
    </source>
</evidence>
<dbReference type="OrthoDB" id="2446473at2759"/>
<dbReference type="AlphaFoldDB" id="A0A9N9B7U6"/>
<dbReference type="GO" id="GO:0008270">
    <property type="term" value="F:zinc ion binding"/>
    <property type="evidence" value="ECO:0007669"/>
    <property type="project" value="UniProtKB-KW"/>
</dbReference>
<evidence type="ECO:0000256" key="2">
    <source>
        <dbReference type="SAM" id="MobiDB-lite"/>
    </source>
</evidence>
<comment type="caution">
    <text evidence="4">The sequence shown here is derived from an EMBL/GenBank/DDBJ whole genome shotgun (WGS) entry which is preliminary data.</text>
</comment>
<evidence type="ECO:0000313" key="5">
    <source>
        <dbReference type="Proteomes" id="UP000789405"/>
    </source>
</evidence>
<keyword evidence="1" id="KW-0863">Zinc-finger</keyword>